<evidence type="ECO:0000313" key="11">
    <source>
        <dbReference type="EMBL" id="OZI57616.1"/>
    </source>
</evidence>
<dbReference type="InterPro" id="IPR036108">
    <property type="entry name" value="4pyrrol_syn_uPrphyn_synt_sf"/>
</dbReference>
<dbReference type="InterPro" id="IPR003754">
    <property type="entry name" value="4pyrrol_synth_uPrphyn_synth"/>
</dbReference>
<evidence type="ECO:0000256" key="1">
    <source>
        <dbReference type="ARBA" id="ARBA00004772"/>
    </source>
</evidence>
<dbReference type="GO" id="GO:0006780">
    <property type="term" value="P:uroporphyrinogen III biosynthetic process"/>
    <property type="evidence" value="ECO:0007669"/>
    <property type="project" value="UniProtKB-UniRule"/>
</dbReference>
<dbReference type="PANTHER" id="PTHR38042">
    <property type="entry name" value="UROPORPHYRINOGEN-III SYNTHASE, CHLOROPLASTIC"/>
    <property type="match status" value="1"/>
</dbReference>
<dbReference type="Pfam" id="PF02602">
    <property type="entry name" value="HEM4"/>
    <property type="match status" value="1"/>
</dbReference>
<dbReference type="RefSeq" id="WP_094820573.1">
    <property type="nucleotide sequence ID" value="NZ_NEVO01000005.1"/>
</dbReference>
<sequence>MSHIAILTRPAGRNDALAQALGAAGWQTLDLPALELRPLPVAATDLPLPQDFDLVIFVSGHAARTYLNQLRDLAGQTDWPAAVPAATVGPTSARALRETPGFCANTTVFCPPPAASTHDSEALWQVLRAQDSLPSRVLLVRGTQGRDWLADQLEAAGAQVRRHAAYQRQPAHWPPSAVEHLRKWAQKREKATWLLTSGEGLTAVQTHIHEAGLADWWQASDFIVTHPTLARRLQQGLAGKVTDAMVKICLPADDAILAAFVAA</sequence>
<keyword evidence="4 9" id="KW-0456">Lyase</keyword>
<feature type="domain" description="Tetrapyrrole biosynthesis uroporphyrinogen III synthase" evidence="10">
    <location>
        <begin position="15"/>
        <end position="235"/>
    </location>
</feature>
<dbReference type="InterPro" id="IPR039793">
    <property type="entry name" value="UROS/Hem4"/>
</dbReference>
<accession>A0A261U6R5</accession>
<evidence type="ECO:0000256" key="6">
    <source>
        <dbReference type="ARBA" id="ARBA00037589"/>
    </source>
</evidence>
<evidence type="ECO:0000256" key="9">
    <source>
        <dbReference type="RuleBase" id="RU366031"/>
    </source>
</evidence>
<evidence type="ECO:0000256" key="2">
    <source>
        <dbReference type="ARBA" id="ARBA00008133"/>
    </source>
</evidence>
<evidence type="ECO:0000256" key="5">
    <source>
        <dbReference type="ARBA" id="ARBA00023244"/>
    </source>
</evidence>
<comment type="caution">
    <text evidence="11">The sequence shown here is derived from an EMBL/GenBank/DDBJ whole genome shotgun (WGS) entry which is preliminary data.</text>
</comment>
<dbReference type="EC" id="4.2.1.75" evidence="3 9"/>
<protein>
    <recommendedName>
        <fullName evidence="7 9">Uroporphyrinogen-III synthase</fullName>
        <ecNumber evidence="3 9">4.2.1.75</ecNumber>
    </recommendedName>
</protein>
<dbReference type="Proteomes" id="UP000216885">
    <property type="component" value="Unassembled WGS sequence"/>
</dbReference>
<dbReference type="GO" id="GO:0006782">
    <property type="term" value="P:protoporphyrinogen IX biosynthetic process"/>
    <property type="evidence" value="ECO:0007669"/>
    <property type="project" value="UniProtKB-UniRule"/>
</dbReference>
<organism evidence="11 12">
    <name type="scientific">Bordetella genomosp. 4</name>
    <dbReference type="NCBI Taxonomy" id="463044"/>
    <lineage>
        <taxon>Bacteria</taxon>
        <taxon>Pseudomonadati</taxon>
        <taxon>Pseudomonadota</taxon>
        <taxon>Betaproteobacteria</taxon>
        <taxon>Burkholderiales</taxon>
        <taxon>Alcaligenaceae</taxon>
        <taxon>Bordetella</taxon>
    </lineage>
</organism>
<evidence type="ECO:0000256" key="4">
    <source>
        <dbReference type="ARBA" id="ARBA00023239"/>
    </source>
</evidence>
<proteinExistence type="inferred from homology"/>
<name>A0A261U6R5_9BORD</name>
<keyword evidence="12" id="KW-1185">Reference proteome</keyword>
<keyword evidence="5 9" id="KW-0627">Porphyrin biosynthesis</keyword>
<comment type="similarity">
    <text evidence="2 9">Belongs to the uroporphyrinogen-III synthase family.</text>
</comment>
<comment type="pathway">
    <text evidence="1 9">Porphyrin-containing compound metabolism; protoporphyrin-IX biosynthesis; coproporphyrinogen-III from 5-aminolevulinate: step 3/4.</text>
</comment>
<dbReference type="AlphaFoldDB" id="A0A261U6R5"/>
<comment type="function">
    <text evidence="6 9">Catalyzes cyclization of the linear tetrapyrrole, hydroxymethylbilane, to the macrocyclic uroporphyrinogen III.</text>
</comment>
<evidence type="ECO:0000313" key="12">
    <source>
        <dbReference type="Proteomes" id="UP000216885"/>
    </source>
</evidence>
<dbReference type="PANTHER" id="PTHR38042:SF1">
    <property type="entry name" value="UROPORPHYRINOGEN-III SYNTHASE, CHLOROPLASTIC"/>
    <property type="match status" value="1"/>
</dbReference>
<dbReference type="UniPathway" id="UPA00251">
    <property type="reaction ID" value="UER00320"/>
</dbReference>
<evidence type="ECO:0000256" key="8">
    <source>
        <dbReference type="ARBA" id="ARBA00048617"/>
    </source>
</evidence>
<dbReference type="SUPFAM" id="SSF69618">
    <property type="entry name" value="HemD-like"/>
    <property type="match status" value="1"/>
</dbReference>
<dbReference type="CDD" id="cd06578">
    <property type="entry name" value="HemD"/>
    <property type="match status" value="1"/>
</dbReference>
<comment type="catalytic activity">
    <reaction evidence="8 9">
        <text>hydroxymethylbilane = uroporphyrinogen III + H2O</text>
        <dbReference type="Rhea" id="RHEA:18965"/>
        <dbReference type="ChEBI" id="CHEBI:15377"/>
        <dbReference type="ChEBI" id="CHEBI:57308"/>
        <dbReference type="ChEBI" id="CHEBI:57845"/>
        <dbReference type="EC" id="4.2.1.75"/>
    </reaction>
</comment>
<dbReference type="GO" id="GO:0004852">
    <property type="term" value="F:uroporphyrinogen-III synthase activity"/>
    <property type="evidence" value="ECO:0007669"/>
    <property type="project" value="UniProtKB-UniRule"/>
</dbReference>
<reference evidence="11 12" key="1">
    <citation type="submission" date="2017-05" db="EMBL/GenBank/DDBJ databases">
        <title>Complete and WGS of Bordetella genogroups.</title>
        <authorList>
            <person name="Spilker T."/>
            <person name="LiPuma J."/>
        </authorList>
    </citation>
    <scope>NUCLEOTIDE SEQUENCE [LARGE SCALE GENOMIC DNA]</scope>
    <source>
        <strain evidence="11 12">AU9919</strain>
    </source>
</reference>
<evidence type="ECO:0000256" key="3">
    <source>
        <dbReference type="ARBA" id="ARBA00013109"/>
    </source>
</evidence>
<gene>
    <name evidence="11" type="ORF">CAL20_09565</name>
</gene>
<evidence type="ECO:0000256" key="7">
    <source>
        <dbReference type="ARBA" id="ARBA00040167"/>
    </source>
</evidence>
<dbReference type="OrthoDB" id="9787650at2"/>
<dbReference type="EMBL" id="NEVQ01000012">
    <property type="protein sequence ID" value="OZI57616.1"/>
    <property type="molecule type" value="Genomic_DNA"/>
</dbReference>
<dbReference type="Gene3D" id="3.40.50.10090">
    <property type="match status" value="2"/>
</dbReference>
<evidence type="ECO:0000259" key="10">
    <source>
        <dbReference type="Pfam" id="PF02602"/>
    </source>
</evidence>